<evidence type="ECO:0000256" key="2">
    <source>
        <dbReference type="PIRSR" id="PIRSR011396-2"/>
    </source>
</evidence>
<feature type="binding site" evidence="2">
    <location>
        <position position="332"/>
    </location>
    <ligand>
        <name>FAD</name>
        <dbReference type="ChEBI" id="CHEBI:57692"/>
    </ligand>
</feature>
<protein>
    <submittedName>
        <fullName evidence="3">Tryptophan halogenase</fullName>
    </submittedName>
</protein>
<evidence type="ECO:0000313" key="3">
    <source>
        <dbReference type="EMBL" id="APR54866.1"/>
    </source>
</evidence>
<reference evidence="4" key="1">
    <citation type="submission" date="2016-12" db="EMBL/GenBank/DDBJ databases">
        <title>Whole genome sequencing of Sphingomonas sp. ABOJV.</title>
        <authorList>
            <person name="Conlan S."/>
            <person name="Thomas P.J."/>
            <person name="Mullikin J."/>
            <person name="Palmore T.N."/>
            <person name="Frank K.M."/>
            <person name="Segre J.A."/>
        </authorList>
    </citation>
    <scope>NUCLEOTIDE SEQUENCE [LARGE SCALE GENOMIC DNA]</scope>
    <source>
        <strain evidence="4">ABOJV</strain>
    </source>
</reference>
<evidence type="ECO:0000313" key="4">
    <source>
        <dbReference type="Proteomes" id="UP000185161"/>
    </source>
</evidence>
<dbReference type="InterPro" id="IPR033856">
    <property type="entry name" value="Trp_halogen"/>
</dbReference>
<dbReference type="PANTHER" id="PTHR43747">
    <property type="entry name" value="FAD-BINDING PROTEIN"/>
    <property type="match status" value="1"/>
</dbReference>
<evidence type="ECO:0000256" key="1">
    <source>
        <dbReference type="PIRSR" id="PIRSR011396-1"/>
    </source>
</evidence>
<dbReference type="GO" id="GO:0004497">
    <property type="term" value="F:monooxygenase activity"/>
    <property type="evidence" value="ECO:0007669"/>
    <property type="project" value="InterPro"/>
</dbReference>
<feature type="binding site" evidence="2">
    <location>
        <begin position="16"/>
        <end position="19"/>
    </location>
    <ligand>
        <name>FAD</name>
        <dbReference type="ChEBI" id="CHEBI:57692"/>
    </ligand>
</feature>
<dbReference type="Pfam" id="PF04820">
    <property type="entry name" value="Trp_halogenase"/>
    <property type="match status" value="1"/>
</dbReference>
<feature type="active site" evidence="1">
    <location>
        <position position="82"/>
    </location>
</feature>
<feature type="binding site" evidence="2">
    <location>
        <position position="345"/>
    </location>
    <ligand>
        <name>FAD</name>
        <dbReference type="ChEBI" id="CHEBI:57692"/>
    </ligand>
</feature>
<dbReference type="InterPro" id="IPR006905">
    <property type="entry name" value="Flavin_halogenase"/>
</dbReference>
<organism evidence="3 4">
    <name type="scientific">Sphingomonas koreensis</name>
    <dbReference type="NCBI Taxonomy" id="93064"/>
    <lineage>
        <taxon>Bacteria</taxon>
        <taxon>Pseudomonadati</taxon>
        <taxon>Pseudomonadota</taxon>
        <taxon>Alphaproteobacteria</taxon>
        <taxon>Sphingomonadales</taxon>
        <taxon>Sphingomonadaceae</taxon>
        <taxon>Sphingomonas</taxon>
    </lineage>
</organism>
<feature type="binding site" evidence="2">
    <location>
        <position position="184"/>
    </location>
    <ligand>
        <name>FAD</name>
        <dbReference type="ChEBI" id="CHEBI:57692"/>
    </ligand>
</feature>
<dbReference type="GO" id="GO:0000166">
    <property type="term" value="F:nucleotide binding"/>
    <property type="evidence" value="ECO:0007669"/>
    <property type="project" value="UniProtKB-KW"/>
</dbReference>
<sequence>MALSARPVRRIVIVGGGSAGWMTAAALGRALAGQSYSITLVESEAIGTVGVGEATVPPILDFNRYLRIDPDEFLRETNGSIKLGIEFEDWGGAGHRYFHPFGFFGVEMSGIHFHHFWLRHVAEVGPLDHSEYHLEAMALREGRFARMTRTGPVHHAVHFDASLYARFLRGRAEASGVVRVEGKVVHVRLDPENGYIDALALDDGRTIEGDLFIDCSGFRGLLIEGALETGYESWNHWLPCDSAVAVPAANAGDPLPFTRSTAREAGWQWRIPLQHRDGNGYVYSSAHLPHAEAARLLSERLPGPAQADPNFLRFTAGHRRKIWNRNCVAIGLAGGFLEPLESTSIHLIQTTIIRLLALLPRDGIDPNVVARFNRESLHEYRTIRDFVIAHYALAGRDDTPFWRDVAATGVPDTLAERIEAFRATGNILFEPGDLFGPTNWYWVMTGQGVWPRSWHPIADGLSSAELTARLAVLRGRVAEQLAELPPHVEFLRRLSA</sequence>
<dbReference type="PIRSF" id="PIRSF011396">
    <property type="entry name" value="Trp_halogenase"/>
    <property type="match status" value="1"/>
</dbReference>
<dbReference type="InterPro" id="IPR036188">
    <property type="entry name" value="FAD/NAD-bd_sf"/>
</dbReference>
<dbReference type="SUPFAM" id="SSF51905">
    <property type="entry name" value="FAD/NAD(P)-binding domain"/>
    <property type="match status" value="1"/>
</dbReference>
<dbReference type="EMBL" id="CP018820">
    <property type="protein sequence ID" value="APR54866.1"/>
    <property type="molecule type" value="Genomic_DNA"/>
</dbReference>
<name>A0A1L6JG05_9SPHN</name>
<dbReference type="KEGG" id="skr:BRX40_06925"/>
<keyword evidence="2" id="KW-0285">Flavoprotein</keyword>
<gene>
    <name evidence="3" type="ORF">BRX40_06925</name>
</gene>
<dbReference type="Proteomes" id="UP000185161">
    <property type="component" value="Chromosome"/>
</dbReference>
<dbReference type="STRING" id="93064.BRX40_06925"/>
<keyword evidence="2" id="KW-0274">FAD</keyword>
<dbReference type="PANTHER" id="PTHR43747:SF4">
    <property type="entry name" value="FLAVIN-DEPENDENT TRYPTOPHAN HALOGENASE"/>
    <property type="match status" value="1"/>
</dbReference>
<keyword evidence="2" id="KW-0547">Nucleotide-binding</keyword>
<proteinExistence type="predicted"/>
<feature type="binding site" evidence="2">
    <location>
        <position position="82"/>
    </location>
    <ligand>
        <name>7-chloro-L-tryptophan</name>
        <dbReference type="ChEBI" id="CHEBI:58713"/>
    </ligand>
</feature>
<keyword evidence="4" id="KW-1185">Reference proteome</keyword>
<feature type="binding site" evidence="2">
    <location>
        <position position="341"/>
    </location>
    <ligand>
        <name>L-tryptophan</name>
        <dbReference type="ChEBI" id="CHEBI:57912"/>
    </ligand>
</feature>
<accession>A0A1L6JG05</accession>
<dbReference type="AlphaFoldDB" id="A0A1L6JG05"/>
<dbReference type="InterPro" id="IPR050816">
    <property type="entry name" value="Flavin-dep_Halogenase_NPB"/>
</dbReference>
<dbReference type="Gene3D" id="3.50.50.60">
    <property type="entry name" value="FAD/NAD(P)-binding domain"/>
    <property type="match status" value="1"/>
</dbReference>